<evidence type="ECO:0000259" key="3">
    <source>
        <dbReference type="PROSITE" id="PS50885"/>
    </source>
</evidence>
<feature type="domain" description="HAMP" evidence="3">
    <location>
        <begin position="342"/>
        <end position="395"/>
    </location>
</feature>
<dbReference type="InterPro" id="IPR051310">
    <property type="entry name" value="MCP_chemotaxis"/>
</dbReference>
<dbReference type="GO" id="GO:0005886">
    <property type="term" value="C:plasma membrane"/>
    <property type="evidence" value="ECO:0007669"/>
    <property type="project" value="TreeGrafter"/>
</dbReference>
<reference evidence="4" key="1">
    <citation type="submission" date="2018-05" db="EMBL/GenBank/DDBJ databases">
        <authorList>
            <person name="Lanie J.A."/>
            <person name="Ng W.-L."/>
            <person name="Kazmierczak K.M."/>
            <person name="Andrzejewski T.M."/>
            <person name="Davidsen T.M."/>
            <person name="Wayne K.J."/>
            <person name="Tettelin H."/>
            <person name="Glass J.I."/>
            <person name="Rusch D."/>
            <person name="Podicherti R."/>
            <person name="Tsui H.-C.T."/>
            <person name="Winkler M.E."/>
        </authorList>
    </citation>
    <scope>NUCLEOTIDE SEQUENCE</scope>
</reference>
<feature type="transmembrane region" description="Helical" evidence="2">
    <location>
        <begin position="317"/>
        <end position="338"/>
    </location>
</feature>
<dbReference type="GO" id="GO:0006935">
    <property type="term" value="P:chemotaxis"/>
    <property type="evidence" value="ECO:0007669"/>
    <property type="project" value="UniProtKB-KW"/>
</dbReference>
<gene>
    <name evidence="4" type="ORF">METZ01_LOCUS62426</name>
</gene>
<keyword evidence="2" id="KW-0812">Transmembrane</keyword>
<organism evidence="4">
    <name type="scientific">marine metagenome</name>
    <dbReference type="NCBI Taxonomy" id="408172"/>
    <lineage>
        <taxon>unclassified sequences</taxon>
        <taxon>metagenomes</taxon>
        <taxon>ecological metagenomes</taxon>
    </lineage>
</organism>
<accession>A0A381T014</accession>
<evidence type="ECO:0000313" key="4">
    <source>
        <dbReference type="EMBL" id="SVA09572.1"/>
    </source>
</evidence>
<dbReference type="GO" id="GO:0007165">
    <property type="term" value="P:signal transduction"/>
    <property type="evidence" value="ECO:0007669"/>
    <property type="project" value="InterPro"/>
</dbReference>
<dbReference type="Gene3D" id="6.10.340.10">
    <property type="match status" value="1"/>
</dbReference>
<evidence type="ECO:0000256" key="1">
    <source>
        <dbReference type="ARBA" id="ARBA00022500"/>
    </source>
</evidence>
<name>A0A381T014_9ZZZZ</name>
<dbReference type="InterPro" id="IPR003660">
    <property type="entry name" value="HAMP_dom"/>
</dbReference>
<dbReference type="SMART" id="SM00304">
    <property type="entry name" value="HAMP"/>
    <property type="match status" value="1"/>
</dbReference>
<keyword evidence="2" id="KW-1133">Transmembrane helix</keyword>
<dbReference type="SUPFAM" id="SSF158472">
    <property type="entry name" value="HAMP domain-like"/>
    <property type="match status" value="1"/>
</dbReference>
<keyword evidence="2" id="KW-0472">Membrane</keyword>
<proteinExistence type="predicted"/>
<dbReference type="GO" id="GO:0004888">
    <property type="term" value="F:transmembrane signaling receptor activity"/>
    <property type="evidence" value="ECO:0007669"/>
    <property type="project" value="TreeGrafter"/>
</dbReference>
<evidence type="ECO:0000256" key="2">
    <source>
        <dbReference type="SAM" id="Phobius"/>
    </source>
</evidence>
<dbReference type="PANTHER" id="PTHR43531">
    <property type="entry name" value="PROTEIN ICFG"/>
    <property type="match status" value="1"/>
</dbReference>
<dbReference type="CDD" id="cd06225">
    <property type="entry name" value="HAMP"/>
    <property type="match status" value="1"/>
</dbReference>
<protein>
    <recommendedName>
        <fullName evidence="3">HAMP domain-containing protein</fullName>
    </recommendedName>
</protein>
<keyword evidence="1" id="KW-0145">Chemotaxis</keyword>
<dbReference type="PROSITE" id="PS50885">
    <property type="entry name" value="HAMP"/>
    <property type="match status" value="1"/>
</dbReference>
<dbReference type="AlphaFoldDB" id="A0A381T014"/>
<dbReference type="PANTHER" id="PTHR43531:SF11">
    <property type="entry name" value="METHYL-ACCEPTING CHEMOTAXIS PROTEIN 3"/>
    <property type="match status" value="1"/>
</dbReference>
<dbReference type="Pfam" id="PF00672">
    <property type="entry name" value="HAMP"/>
    <property type="match status" value="1"/>
</dbReference>
<sequence>MFNFKDMTIGKKVGFGFGFMILVLMGVVLLTIQKVRTMETITKRVVELRTPTAHASLMMLNGINHSLASLRGWIILGDQKFQKERSIAWEEQINPSLNLMHGLAPNWTDSENKTRLKSIEKEINNFKTVQQKIEDMAQTSENSPAQKILFVQAEPLEKSIVATVSKMIGKEIKDNKTPQNKQLIEILANIETTTSLALERADEFLLSGKKEFKKESQENWKKNVEYIHELKKYKHNFNKDQAKNFESLQVTLNQFGPLLEEIIRIRSGDEWNLANHWVKTDAAPVAFRIKELLNDMTSVQEELLESDVAEISRKTHFLIVLLVALFFSAVLISGVLGANITSSISKPILDVCKLADEIAHGNHTKKRLPIFSGNELGTLSQSFNQLLDRLQEEKRT</sequence>
<feature type="transmembrane region" description="Helical" evidence="2">
    <location>
        <begin position="13"/>
        <end position="32"/>
    </location>
</feature>
<dbReference type="EMBL" id="UINC01003828">
    <property type="protein sequence ID" value="SVA09572.1"/>
    <property type="molecule type" value="Genomic_DNA"/>
</dbReference>